<keyword evidence="10" id="KW-1185">Reference proteome</keyword>
<dbReference type="InterPro" id="IPR006148">
    <property type="entry name" value="Glc/Gal-6P_isomerase"/>
</dbReference>
<dbReference type="AlphaFoldDB" id="A0A2N4U8C0"/>
<name>A0A2N4U8C0_9BURK</name>
<comment type="pathway">
    <text evidence="3 7">Carbohydrate degradation; pentose phosphate pathway; D-ribulose 5-phosphate from D-glucose 6-phosphate (oxidative stage): step 2/3.</text>
</comment>
<dbReference type="InterPro" id="IPR039104">
    <property type="entry name" value="6PGL"/>
</dbReference>
<evidence type="ECO:0000259" key="8">
    <source>
        <dbReference type="Pfam" id="PF01182"/>
    </source>
</evidence>
<accession>A0A2N4U8C0</accession>
<dbReference type="GO" id="GO:0017057">
    <property type="term" value="F:6-phosphogluconolactonase activity"/>
    <property type="evidence" value="ECO:0007669"/>
    <property type="project" value="UniProtKB-UniRule"/>
</dbReference>
<comment type="similarity">
    <text evidence="4 7">Belongs to the glucosamine/galactosamine-6-phosphate isomerase family. 6-phosphogluconolactonase subfamily.</text>
</comment>
<dbReference type="Pfam" id="PF01182">
    <property type="entry name" value="Glucosamine_iso"/>
    <property type="match status" value="1"/>
</dbReference>
<dbReference type="EC" id="3.1.1.31" evidence="5 7"/>
<organism evidence="9 10">
    <name type="scientific">Pollutimonas subterranea</name>
    <dbReference type="NCBI Taxonomy" id="2045210"/>
    <lineage>
        <taxon>Bacteria</taxon>
        <taxon>Pseudomonadati</taxon>
        <taxon>Pseudomonadota</taxon>
        <taxon>Betaproteobacteria</taxon>
        <taxon>Burkholderiales</taxon>
        <taxon>Alcaligenaceae</taxon>
        <taxon>Pollutimonas</taxon>
    </lineage>
</organism>
<evidence type="ECO:0000313" key="10">
    <source>
        <dbReference type="Proteomes" id="UP000234190"/>
    </source>
</evidence>
<dbReference type="Gene3D" id="3.40.50.1360">
    <property type="match status" value="1"/>
</dbReference>
<evidence type="ECO:0000256" key="1">
    <source>
        <dbReference type="ARBA" id="ARBA00000832"/>
    </source>
</evidence>
<dbReference type="InterPro" id="IPR037171">
    <property type="entry name" value="NagB/RpiA_transferase-like"/>
</dbReference>
<comment type="function">
    <text evidence="2 7">Hydrolysis of 6-phosphogluconolactone to 6-phosphogluconate.</text>
</comment>
<keyword evidence="7" id="KW-0378">Hydrolase</keyword>
<dbReference type="GO" id="GO:0006098">
    <property type="term" value="P:pentose-phosphate shunt"/>
    <property type="evidence" value="ECO:0007669"/>
    <property type="project" value="UniProtKB-UniPathway"/>
</dbReference>
<feature type="domain" description="Glucosamine/galactosamine-6-phosphate isomerase" evidence="8">
    <location>
        <begin position="12"/>
        <end position="216"/>
    </location>
</feature>
<dbReference type="PANTHER" id="PTHR11054">
    <property type="entry name" value="6-PHOSPHOGLUCONOLACTONASE"/>
    <property type="match status" value="1"/>
</dbReference>
<comment type="caution">
    <text evidence="9">The sequence shown here is derived from an EMBL/GenBank/DDBJ whole genome shotgun (WGS) entry which is preliminary data.</text>
</comment>
<dbReference type="UniPathway" id="UPA00115">
    <property type="reaction ID" value="UER00409"/>
</dbReference>
<dbReference type="PANTHER" id="PTHR11054:SF0">
    <property type="entry name" value="6-PHOSPHOGLUCONOLACTONASE"/>
    <property type="match status" value="1"/>
</dbReference>
<protein>
    <recommendedName>
        <fullName evidence="6 7">6-phosphogluconolactonase</fullName>
        <shortName evidence="7">6PGL</shortName>
        <ecNumber evidence="5 7">3.1.1.31</ecNumber>
    </recommendedName>
</protein>
<dbReference type="NCBIfam" id="TIGR01198">
    <property type="entry name" value="pgl"/>
    <property type="match status" value="1"/>
</dbReference>
<evidence type="ECO:0000256" key="3">
    <source>
        <dbReference type="ARBA" id="ARBA00004961"/>
    </source>
</evidence>
<comment type="catalytic activity">
    <reaction evidence="1 7">
        <text>6-phospho-D-glucono-1,5-lactone + H2O = 6-phospho-D-gluconate + H(+)</text>
        <dbReference type="Rhea" id="RHEA:12556"/>
        <dbReference type="ChEBI" id="CHEBI:15377"/>
        <dbReference type="ChEBI" id="CHEBI:15378"/>
        <dbReference type="ChEBI" id="CHEBI:57955"/>
        <dbReference type="ChEBI" id="CHEBI:58759"/>
        <dbReference type="EC" id="3.1.1.31"/>
    </reaction>
</comment>
<sequence>MRRPELQYDFDDQKDYLNTMVDKVSSVLANAIEHTGCAGLAVSGGRSPVPLFERLSLEALPWEKIHITLVDERFVPPDHPDSNERLVRTHLLKNRARQARFTGLVSHPGDLALCLQDANRQTHAISLAVLGMGDDGHTASLFPEAPQLEQALDTQASHRYVHVSPAHAPHERISMTLAALLASGHLLLAISGPHKRRIAEQAALQATPRLPVSYLISQSGVPLDVYWHP</sequence>
<evidence type="ECO:0000256" key="5">
    <source>
        <dbReference type="ARBA" id="ARBA00013198"/>
    </source>
</evidence>
<dbReference type="GO" id="GO:0005975">
    <property type="term" value="P:carbohydrate metabolic process"/>
    <property type="evidence" value="ECO:0007669"/>
    <property type="project" value="UniProtKB-UniRule"/>
</dbReference>
<dbReference type="Proteomes" id="UP000234190">
    <property type="component" value="Unassembled WGS sequence"/>
</dbReference>
<proteinExistence type="inferred from homology"/>
<dbReference type="CDD" id="cd01400">
    <property type="entry name" value="6PGL"/>
    <property type="match status" value="1"/>
</dbReference>
<dbReference type="EMBL" id="PDNW01000002">
    <property type="protein sequence ID" value="PLC51266.1"/>
    <property type="molecule type" value="Genomic_DNA"/>
</dbReference>
<reference evidence="9 10" key="1">
    <citation type="submission" date="2017-10" db="EMBL/GenBank/DDBJ databases">
        <title>Two draft genome sequences of Pusillimonas sp. strains isolated from a nitrate- and radionuclide-contaminated groundwater in Russia.</title>
        <authorList>
            <person name="Grouzdev D.S."/>
            <person name="Tourova T.P."/>
            <person name="Goeva M.A."/>
            <person name="Babich T.L."/>
            <person name="Sokolova D.S."/>
            <person name="Abdullin R."/>
            <person name="Poltaraus A.B."/>
            <person name="Toshchakov S.V."/>
            <person name="Nazina T.N."/>
        </authorList>
    </citation>
    <scope>NUCLEOTIDE SEQUENCE [LARGE SCALE GENOMIC DNA]</scope>
    <source>
        <strain evidence="9 10">JR1/69-3-13</strain>
    </source>
</reference>
<dbReference type="OrthoDB" id="9810967at2"/>
<evidence type="ECO:0000256" key="4">
    <source>
        <dbReference type="ARBA" id="ARBA00010662"/>
    </source>
</evidence>
<dbReference type="InterPro" id="IPR005900">
    <property type="entry name" value="6-phosphogluconolactonase_DevB"/>
</dbReference>
<dbReference type="SUPFAM" id="SSF100950">
    <property type="entry name" value="NagB/RpiA/CoA transferase-like"/>
    <property type="match status" value="1"/>
</dbReference>
<evidence type="ECO:0000256" key="7">
    <source>
        <dbReference type="RuleBase" id="RU365095"/>
    </source>
</evidence>
<evidence type="ECO:0000313" key="9">
    <source>
        <dbReference type="EMBL" id="PLC51266.1"/>
    </source>
</evidence>
<evidence type="ECO:0000256" key="2">
    <source>
        <dbReference type="ARBA" id="ARBA00002681"/>
    </source>
</evidence>
<gene>
    <name evidence="7 9" type="primary">pgl</name>
    <name evidence="9" type="ORF">CR159_03265</name>
</gene>
<evidence type="ECO:0000256" key="6">
    <source>
        <dbReference type="ARBA" id="ARBA00020337"/>
    </source>
</evidence>